<dbReference type="PANTHER" id="PTHR34388:SF1">
    <property type="entry name" value="DNA POLYMERASE III SUBUNIT DELTA"/>
    <property type="match status" value="1"/>
</dbReference>
<evidence type="ECO:0000256" key="3">
    <source>
        <dbReference type="ARBA" id="ARBA00022695"/>
    </source>
</evidence>
<comment type="caution">
    <text evidence="10">The sequence shown here is derived from an EMBL/GenBank/DDBJ whole genome shotgun (WGS) entry which is preliminary data.</text>
</comment>
<evidence type="ECO:0000256" key="5">
    <source>
        <dbReference type="ARBA" id="ARBA00022932"/>
    </source>
</evidence>
<dbReference type="SUPFAM" id="SSF48019">
    <property type="entry name" value="post-AAA+ oligomerization domain-like"/>
    <property type="match status" value="1"/>
</dbReference>
<evidence type="ECO:0000256" key="4">
    <source>
        <dbReference type="ARBA" id="ARBA00022705"/>
    </source>
</evidence>
<evidence type="ECO:0000256" key="8">
    <source>
        <dbReference type="SAM" id="MobiDB-lite"/>
    </source>
</evidence>
<comment type="catalytic activity">
    <reaction evidence="7">
        <text>DNA(n) + a 2'-deoxyribonucleoside 5'-triphosphate = DNA(n+1) + diphosphate</text>
        <dbReference type="Rhea" id="RHEA:22508"/>
        <dbReference type="Rhea" id="RHEA-COMP:17339"/>
        <dbReference type="Rhea" id="RHEA-COMP:17340"/>
        <dbReference type="ChEBI" id="CHEBI:33019"/>
        <dbReference type="ChEBI" id="CHEBI:61560"/>
        <dbReference type="ChEBI" id="CHEBI:173112"/>
        <dbReference type="EC" id="2.7.7.7"/>
    </reaction>
</comment>
<feature type="domain" description="DNA polymerase III delta subunit-like C-terminal" evidence="9">
    <location>
        <begin position="218"/>
        <end position="331"/>
    </location>
</feature>
<sequence>MTPPRTRRSSGRTAPTGLPWHEARPAPLVLISGSEDFLSRRARSVLIEAARQADPEVELTEREAGAYAAGEIFTLASPSLFGEAKLVIFNGVEACNDAFLKDALSYLDQIEEGTSMVFRHGGGQRGKKLLDALKKAGASIIDAQPLKRDADRQEFAAAEFNRAGRRITREGLAALMDALGQDIAELAAGCQQLMADTTGTIDADVVSTYYGGRVEATGFKVAETAIAGRSGEALTLLRHALATGVDPVPLVAAMATKLRAMAKVSGLRGSAAQLAGSLGMAPWQVERARKDAGRWDQEALGEALIAVAEADAAVKGGSRDPVYAVETMVLTVCRSARRR</sequence>
<dbReference type="GO" id="GO:0006261">
    <property type="term" value="P:DNA-templated DNA replication"/>
    <property type="evidence" value="ECO:0007669"/>
    <property type="project" value="TreeGrafter"/>
</dbReference>
<dbReference type="Gene3D" id="3.40.50.300">
    <property type="entry name" value="P-loop containing nucleotide triphosphate hydrolases"/>
    <property type="match status" value="1"/>
</dbReference>
<evidence type="ECO:0000256" key="7">
    <source>
        <dbReference type="ARBA" id="ARBA00049244"/>
    </source>
</evidence>
<evidence type="ECO:0000259" key="9">
    <source>
        <dbReference type="Pfam" id="PF21694"/>
    </source>
</evidence>
<keyword evidence="5" id="KW-0239">DNA-directed DNA polymerase</keyword>
<dbReference type="InterPro" id="IPR048466">
    <property type="entry name" value="DNA_pol3_delta-like_C"/>
</dbReference>
<dbReference type="Gene3D" id="1.20.272.10">
    <property type="match status" value="1"/>
</dbReference>
<dbReference type="NCBIfam" id="TIGR01128">
    <property type="entry name" value="holA"/>
    <property type="match status" value="1"/>
</dbReference>
<name>A0A8J2XKU8_9MICO</name>
<feature type="compositionally biased region" description="Basic residues" evidence="8">
    <location>
        <begin position="1"/>
        <end position="10"/>
    </location>
</feature>
<dbReference type="PANTHER" id="PTHR34388">
    <property type="entry name" value="DNA POLYMERASE III SUBUNIT DELTA"/>
    <property type="match status" value="1"/>
</dbReference>
<dbReference type="InterPro" id="IPR008921">
    <property type="entry name" value="DNA_pol3_clamp-load_cplx_C"/>
</dbReference>
<comment type="similarity">
    <text evidence="6">Belongs to the DNA polymerase HolA subunit family.</text>
</comment>
<keyword evidence="11" id="KW-1185">Reference proteome</keyword>
<keyword evidence="2" id="KW-0808">Transferase</keyword>
<dbReference type="GO" id="GO:0009360">
    <property type="term" value="C:DNA polymerase III complex"/>
    <property type="evidence" value="ECO:0007669"/>
    <property type="project" value="TreeGrafter"/>
</dbReference>
<feature type="region of interest" description="Disordered" evidence="8">
    <location>
        <begin position="1"/>
        <end position="20"/>
    </location>
</feature>
<dbReference type="EMBL" id="BMFY01000008">
    <property type="protein sequence ID" value="GGA17333.1"/>
    <property type="molecule type" value="Genomic_DNA"/>
</dbReference>
<dbReference type="RefSeq" id="WP_188550797.1">
    <property type="nucleotide sequence ID" value="NZ_BMFY01000008.1"/>
</dbReference>
<keyword evidence="4" id="KW-0235">DNA replication</keyword>
<evidence type="ECO:0000313" key="11">
    <source>
        <dbReference type="Proteomes" id="UP000616114"/>
    </source>
</evidence>
<dbReference type="AlphaFoldDB" id="A0A8J2XKU8"/>
<accession>A0A8J2XKU8</accession>
<evidence type="ECO:0000256" key="1">
    <source>
        <dbReference type="ARBA" id="ARBA00012417"/>
    </source>
</evidence>
<organism evidence="10 11">
    <name type="scientific">Sediminivirga luteola</name>
    <dbReference type="NCBI Taxonomy" id="1774748"/>
    <lineage>
        <taxon>Bacteria</taxon>
        <taxon>Bacillati</taxon>
        <taxon>Actinomycetota</taxon>
        <taxon>Actinomycetes</taxon>
        <taxon>Micrococcales</taxon>
        <taxon>Brevibacteriaceae</taxon>
        <taxon>Sediminivirga</taxon>
    </lineage>
</organism>
<keyword evidence="3" id="KW-0548">Nucleotidyltransferase</keyword>
<proteinExistence type="inferred from homology"/>
<evidence type="ECO:0000256" key="6">
    <source>
        <dbReference type="ARBA" id="ARBA00034754"/>
    </source>
</evidence>
<dbReference type="GO" id="GO:0003887">
    <property type="term" value="F:DNA-directed DNA polymerase activity"/>
    <property type="evidence" value="ECO:0007669"/>
    <property type="project" value="UniProtKB-KW"/>
</dbReference>
<dbReference type="InterPro" id="IPR005790">
    <property type="entry name" value="DNA_polIII_delta"/>
</dbReference>
<protein>
    <recommendedName>
        <fullName evidence="1">DNA-directed DNA polymerase</fullName>
        <ecNumber evidence="1">2.7.7.7</ecNumber>
    </recommendedName>
</protein>
<evidence type="ECO:0000256" key="2">
    <source>
        <dbReference type="ARBA" id="ARBA00022679"/>
    </source>
</evidence>
<dbReference type="EC" id="2.7.7.7" evidence="1"/>
<dbReference type="GO" id="GO:0003677">
    <property type="term" value="F:DNA binding"/>
    <property type="evidence" value="ECO:0007669"/>
    <property type="project" value="InterPro"/>
</dbReference>
<evidence type="ECO:0000313" key="10">
    <source>
        <dbReference type="EMBL" id="GGA17333.1"/>
    </source>
</evidence>
<gene>
    <name evidence="10" type="ORF">GCM10011333_20540</name>
</gene>
<dbReference type="InterPro" id="IPR027417">
    <property type="entry name" value="P-loop_NTPase"/>
</dbReference>
<reference evidence="10" key="1">
    <citation type="journal article" date="2014" name="Int. J. Syst. Evol. Microbiol.">
        <title>Complete genome sequence of Corynebacterium casei LMG S-19264T (=DSM 44701T), isolated from a smear-ripened cheese.</title>
        <authorList>
            <consortium name="US DOE Joint Genome Institute (JGI-PGF)"/>
            <person name="Walter F."/>
            <person name="Albersmeier A."/>
            <person name="Kalinowski J."/>
            <person name="Ruckert C."/>
        </authorList>
    </citation>
    <scope>NUCLEOTIDE SEQUENCE</scope>
    <source>
        <strain evidence="10">CGMCC 1.12785</strain>
    </source>
</reference>
<dbReference type="Pfam" id="PF21694">
    <property type="entry name" value="DNA_pol3_delta_C"/>
    <property type="match status" value="1"/>
</dbReference>
<reference evidence="10" key="2">
    <citation type="submission" date="2020-09" db="EMBL/GenBank/DDBJ databases">
        <authorList>
            <person name="Sun Q."/>
            <person name="Zhou Y."/>
        </authorList>
    </citation>
    <scope>NUCLEOTIDE SEQUENCE</scope>
    <source>
        <strain evidence="10">CGMCC 1.12785</strain>
    </source>
</reference>
<dbReference type="Proteomes" id="UP000616114">
    <property type="component" value="Unassembled WGS sequence"/>
</dbReference>